<evidence type="ECO:0000259" key="1">
    <source>
        <dbReference type="Pfam" id="PF04296"/>
    </source>
</evidence>
<evidence type="ECO:0000313" key="2">
    <source>
        <dbReference type="EMBL" id="USS89563.1"/>
    </source>
</evidence>
<name>A0A9Q8ZTR0_9LACO</name>
<dbReference type="SUPFAM" id="SSF64376">
    <property type="entry name" value="YlxR-like"/>
    <property type="match status" value="1"/>
</dbReference>
<dbReference type="CDD" id="cd00279">
    <property type="entry name" value="YlxR"/>
    <property type="match status" value="1"/>
</dbReference>
<dbReference type="InterPro" id="IPR035931">
    <property type="entry name" value="YlxR-like_sf"/>
</dbReference>
<proteinExistence type="predicted"/>
<dbReference type="Proteomes" id="UP001055911">
    <property type="component" value="Chromosome"/>
</dbReference>
<protein>
    <submittedName>
        <fullName evidence="2">YlxR family protein</fullName>
    </submittedName>
</protein>
<dbReference type="AlphaFoldDB" id="A0A9Q8ZTR0"/>
<sequence length="101" mass="11725">MKKKRKIPMRKDVISGEMFPKKELVRIVRDKEMNVELDPTGKKSGRGAYVQVDVSAVKKARDEKILDQVFSVTLSPDFYATLIDYVDHIQARRELMKNDQL</sequence>
<dbReference type="PANTHER" id="PTHR34215:SF1">
    <property type="entry name" value="YLXR DOMAIN-CONTAINING PROTEIN"/>
    <property type="match status" value="1"/>
</dbReference>
<keyword evidence="3" id="KW-1185">Reference proteome</keyword>
<dbReference type="Pfam" id="PF04296">
    <property type="entry name" value="YlxR"/>
    <property type="match status" value="1"/>
</dbReference>
<gene>
    <name evidence="2" type="ORF">M3M40_01890</name>
</gene>
<dbReference type="EMBL" id="CP097119">
    <property type="protein sequence ID" value="USS89563.1"/>
    <property type="molecule type" value="Genomic_DNA"/>
</dbReference>
<accession>A0A9Q8ZTR0</accession>
<organism evidence="2 3">
    <name type="scientific">Fructilactobacillus cliffordii</name>
    <dbReference type="NCBI Taxonomy" id="2940299"/>
    <lineage>
        <taxon>Bacteria</taxon>
        <taxon>Bacillati</taxon>
        <taxon>Bacillota</taxon>
        <taxon>Bacilli</taxon>
        <taxon>Lactobacillales</taxon>
        <taxon>Lactobacillaceae</taxon>
        <taxon>Fructilactobacillus</taxon>
    </lineage>
</organism>
<dbReference type="InterPro" id="IPR037465">
    <property type="entry name" value="YlxR"/>
</dbReference>
<dbReference type="NCBIfam" id="NF047356">
    <property type="entry name" value="RNA_bind_RnpM"/>
    <property type="match status" value="1"/>
</dbReference>
<evidence type="ECO:0000313" key="3">
    <source>
        <dbReference type="Proteomes" id="UP001055911"/>
    </source>
</evidence>
<dbReference type="PANTHER" id="PTHR34215">
    <property type="entry name" value="BLL0784 PROTEIN"/>
    <property type="match status" value="1"/>
</dbReference>
<dbReference type="Gene3D" id="3.30.1230.10">
    <property type="entry name" value="YlxR-like"/>
    <property type="match status" value="1"/>
</dbReference>
<reference evidence="2" key="1">
    <citation type="submission" date="2022-05" db="EMBL/GenBank/DDBJ databases">
        <authorList>
            <person name="Oliphant S.A."/>
            <person name="Watson-Haigh N.S."/>
            <person name="Sumby K.M."/>
            <person name="Gardner J.M."/>
            <person name="Jiranek V."/>
        </authorList>
    </citation>
    <scope>NUCLEOTIDE SEQUENCE</scope>
    <source>
        <strain evidence="2">KI4_B1</strain>
    </source>
</reference>
<feature type="domain" description="YlxR" evidence="1">
    <location>
        <begin position="10"/>
        <end position="82"/>
    </location>
</feature>
<dbReference type="InterPro" id="IPR007393">
    <property type="entry name" value="YlxR_dom"/>
</dbReference>